<dbReference type="Proteomes" id="UP000503399">
    <property type="component" value="Chromosome"/>
</dbReference>
<dbReference type="GO" id="GO:0003700">
    <property type="term" value="F:DNA-binding transcription factor activity"/>
    <property type="evidence" value="ECO:0007669"/>
    <property type="project" value="InterPro"/>
</dbReference>
<dbReference type="GO" id="GO:0003677">
    <property type="term" value="F:DNA binding"/>
    <property type="evidence" value="ECO:0007669"/>
    <property type="project" value="UniProtKB-KW"/>
</dbReference>
<keyword evidence="2" id="KW-0238">DNA-binding</keyword>
<dbReference type="SMART" id="SM00866">
    <property type="entry name" value="UTRA"/>
    <property type="match status" value="1"/>
</dbReference>
<evidence type="ECO:0000313" key="6">
    <source>
        <dbReference type="Proteomes" id="UP000503399"/>
    </source>
</evidence>
<evidence type="ECO:0000256" key="3">
    <source>
        <dbReference type="ARBA" id="ARBA00023163"/>
    </source>
</evidence>
<sequence length="241" mass="26555">MALDGQPGPGPALARLRDWIRTRIDQHELRPGDPLPSAEELAARLGISRTRVRAGLAELTAAGWLERIPGRGWRVAGPRLEERLSGLLSFSEALLLRGMAPGARLLGQRIAEADPQLAAIFKQPVSSPVWILRRLRTGDGLPLAVEETVIPLNFCPDPARFDPGGSLYRFLRENCGVPFGKATQTLEAARAPAAVAGPLEIRPGVPVFRLTRTTRDLLCRPFEYTVAWLRADRYRFVVELT</sequence>
<dbReference type="InterPro" id="IPR036388">
    <property type="entry name" value="WH-like_DNA-bd_sf"/>
</dbReference>
<dbReference type="PANTHER" id="PTHR44846:SF1">
    <property type="entry name" value="MANNOSYL-D-GLYCERATE TRANSPORT_METABOLISM SYSTEM REPRESSOR MNGR-RELATED"/>
    <property type="match status" value="1"/>
</dbReference>
<dbReference type="Pfam" id="PF00392">
    <property type="entry name" value="GntR"/>
    <property type="match status" value="1"/>
</dbReference>
<keyword evidence="3" id="KW-0804">Transcription</keyword>
<evidence type="ECO:0000256" key="1">
    <source>
        <dbReference type="ARBA" id="ARBA00023015"/>
    </source>
</evidence>
<dbReference type="InterPro" id="IPR028978">
    <property type="entry name" value="Chorismate_lyase_/UTRA_dom_sf"/>
</dbReference>
<dbReference type="Gene3D" id="1.10.10.10">
    <property type="entry name" value="Winged helix-like DNA-binding domain superfamily/Winged helix DNA-binding domain"/>
    <property type="match status" value="1"/>
</dbReference>
<gene>
    <name evidence="5" type="primary">dasR</name>
    <name evidence="5" type="ORF">R50_0041</name>
</gene>
<reference evidence="5 6" key="1">
    <citation type="submission" date="2020-02" db="EMBL/GenBank/DDBJ databases">
        <authorList>
            <person name="Hogendoorn C."/>
        </authorList>
    </citation>
    <scope>NUCLEOTIDE SEQUENCE [LARGE SCALE GENOMIC DNA]</scope>
    <source>
        <strain evidence="5">R501</strain>
    </source>
</reference>
<evidence type="ECO:0000259" key="4">
    <source>
        <dbReference type="PROSITE" id="PS50949"/>
    </source>
</evidence>
<dbReference type="InterPro" id="IPR000524">
    <property type="entry name" value="Tscrpt_reg_HTH_GntR"/>
</dbReference>
<dbReference type="AlphaFoldDB" id="A0A6F8ZCR1"/>
<accession>A0A6F8ZCR1</accession>
<dbReference type="SUPFAM" id="SSF46785">
    <property type="entry name" value="Winged helix' DNA-binding domain"/>
    <property type="match status" value="1"/>
</dbReference>
<dbReference type="GO" id="GO:0045892">
    <property type="term" value="P:negative regulation of DNA-templated transcription"/>
    <property type="evidence" value="ECO:0007669"/>
    <property type="project" value="TreeGrafter"/>
</dbReference>
<dbReference type="PANTHER" id="PTHR44846">
    <property type="entry name" value="MANNOSYL-D-GLYCERATE TRANSPORT/METABOLISM SYSTEM REPRESSOR MNGR-RELATED"/>
    <property type="match status" value="1"/>
</dbReference>
<protein>
    <submittedName>
        <fullName evidence="5">HTH-type transcriptional repressor DasR</fullName>
    </submittedName>
</protein>
<dbReference type="SUPFAM" id="SSF64288">
    <property type="entry name" value="Chorismate lyase-like"/>
    <property type="match status" value="1"/>
</dbReference>
<dbReference type="InterPro" id="IPR011663">
    <property type="entry name" value="UTRA"/>
</dbReference>
<dbReference type="SMART" id="SM00345">
    <property type="entry name" value="HTH_GNTR"/>
    <property type="match status" value="1"/>
</dbReference>
<dbReference type="InterPro" id="IPR050679">
    <property type="entry name" value="Bact_HTH_transcr_reg"/>
</dbReference>
<organism evidence="5 6">
    <name type="scientific">Candidatus Hydrogenisulfobacillus filiaventi</name>
    <dbReference type="NCBI Taxonomy" id="2707344"/>
    <lineage>
        <taxon>Bacteria</taxon>
        <taxon>Bacillati</taxon>
        <taxon>Bacillota</taxon>
        <taxon>Clostridia</taxon>
        <taxon>Eubacteriales</taxon>
        <taxon>Clostridiales Family XVII. Incertae Sedis</taxon>
        <taxon>Candidatus Hydrogenisulfobacillus</taxon>
    </lineage>
</organism>
<dbReference type="Pfam" id="PF07702">
    <property type="entry name" value="UTRA"/>
    <property type="match status" value="1"/>
</dbReference>
<keyword evidence="1" id="KW-0805">Transcription regulation</keyword>
<dbReference type="InterPro" id="IPR036390">
    <property type="entry name" value="WH_DNA-bd_sf"/>
</dbReference>
<dbReference type="KEGG" id="hfv:R50_0041"/>
<dbReference type="Gene3D" id="3.40.1410.10">
    <property type="entry name" value="Chorismate lyase-like"/>
    <property type="match status" value="1"/>
</dbReference>
<dbReference type="PRINTS" id="PR00035">
    <property type="entry name" value="HTHGNTR"/>
</dbReference>
<name>A0A6F8ZCR1_9FIRM</name>
<evidence type="ECO:0000256" key="2">
    <source>
        <dbReference type="ARBA" id="ARBA00023125"/>
    </source>
</evidence>
<evidence type="ECO:0000313" key="5">
    <source>
        <dbReference type="EMBL" id="CAB1127547.1"/>
    </source>
</evidence>
<dbReference type="CDD" id="cd07377">
    <property type="entry name" value="WHTH_GntR"/>
    <property type="match status" value="1"/>
</dbReference>
<dbReference type="EMBL" id="LR778114">
    <property type="protein sequence ID" value="CAB1127547.1"/>
    <property type="molecule type" value="Genomic_DNA"/>
</dbReference>
<feature type="domain" description="HTH gntR-type" evidence="4">
    <location>
        <begin position="10"/>
        <end position="78"/>
    </location>
</feature>
<proteinExistence type="predicted"/>
<keyword evidence="6" id="KW-1185">Reference proteome</keyword>
<dbReference type="PROSITE" id="PS50949">
    <property type="entry name" value="HTH_GNTR"/>
    <property type="match status" value="1"/>
</dbReference>